<evidence type="ECO:0000313" key="14">
    <source>
        <dbReference type="EMBL" id="CAF1618212.1"/>
    </source>
</evidence>
<keyword evidence="3" id="KW-1003">Cell membrane</keyword>
<feature type="transmembrane region" description="Helical" evidence="11">
    <location>
        <begin position="6"/>
        <end position="22"/>
    </location>
</feature>
<dbReference type="GO" id="GO:0042121">
    <property type="term" value="P:alginic acid biosynthetic process"/>
    <property type="evidence" value="ECO:0007669"/>
    <property type="project" value="InterPro"/>
</dbReference>
<dbReference type="PIRSF" id="PIRSF016636">
    <property type="entry name" value="AlgI_DltB"/>
    <property type="match status" value="1"/>
</dbReference>
<evidence type="ECO:0000256" key="1">
    <source>
        <dbReference type="ARBA" id="ARBA00004418"/>
    </source>
</evidence>
<evidence type="ECO:0000256" key="5">
    <source>
        <dbReference type="ARBA" id="ARBA00022692"/>
    </source>
</evidence>
<keyword evidence="9 11" id="KW-0472">Membrane</keyword>
<evidence type="ECO:0000256" key="2">
    <source>
        <dbReference type="ARBA" id="ARBA00004651"/>
    </source>
</evidence>
<dbReference type="PANTHER" id="PTHR13285:SF18">
    <property type="entry name" value="PROTEIN-CYSTEINE N-PALMITOYLTRANSFERASE RASP"/>
    <property type="match status" value="1"/>
</dbReference>
<keyword evidence="15" id="KW-1185">Reference proteome</keyword>
<protein>
    <recommendedName>
        <fullName evidence="12">AlgX/AlgJ SGNH hydrolase-like domain-containing protein</fullName>
    </recommendedName>
</protein>
<feature type="transmembrane region" description="Helical" evidence="11">
    <location>
        <begin position="437"/>
        <end position="458"/>
    </location>
</feature>
<feature type="transmembrane region" description="Helical" evidence="11">
    <location>
        <begin position="366"/>
        <end position="385"/>
    </location>
</feature>
<keyword evidence="7" id="KW-0574">Periplasm</keyword>
<dbReference type="OrthoDB" id="420606at2759"/>
<dbReference type="PIRSF" id="PIRSF500217">
    <property type="entry name" value="AlgI"/>
    <property type="match status" value="1"/>
</dbReference>
<evidence type="ECO:0000313" key="13">
    <source>
        <dbReference type="EMBL" id="CAF1494332.1"/>
    </source>
</evidence>
<sequence>MVLSIIMNYFTALGIFYLRTSADERKVRWLLVASVSGNLILLGFFKYTSFLVELLNILTLQRAATKLYTPTIHLPLGISFFTFHGLSYIIDVYRNEVYVEWNPITLGLYFSFFPQLIAGPIVRYHDVAQQLVEHRKFSYKEFAQGAVEFTIGLCKKMIIANTVGAVADTIFDLSIEKLDTSHAWIGLLTYSLQIYCDFSGYSDMAIGLARMFGIQFPLNFNYPYVSRSVREFWRRWHISLSSWFRDYLYISLGGNRVSELRVCSNLLTVFFLCGLWHGASWNFIIWGLFHGLFLALERTKICTWALSRTPRVLQHFYALSVISIGWVFFRASTLSHSIQFIKVLFGLESRHNRINVPVKQYLDAKVITVIIFAILGSCSVLSASIRTLNLLIISEIPSTEKRTLAHQPILNIWQMNDYIKKFDLFYNDHFGFRIRLVAMYAILNVKIFGISGVFHVIIGRNNWLFVTDYYPTDPRTLSGWQGFYPYSFDQLMIIQQNLEAENMWFIKRNITFLILPAPDKNSIYPEYLPWRFHTVVGPSRQAQIFEHIKLHSNISMIDVRQALITAKKAHKFDLYFRSDSHWNSIGSFFVYEEIMKRLLPVNPQFVPHRLEDFFLDRALKRRGDLADMANLKVSHVLEHQFVPKQNVTEYNNKGAKKGKILFLGDSFTESAVKEYFRRHFEDVRHVRVEKSAYSKLDKKIVLQYHPDVVIYESVERLWISDATRNL</sequence>
<dbReference type="Proteomes" id="UP000663852">
    <property type="component" value="Unassembled WGS sequence"/>
</dbReference>
<evidence type="ECO:0000256" key="8">
    <source>
        <dbReference type="ARBA" id="ARBA00022989"/>
    </source>
</evidence>
<evidence type="ECO:0000313" key="15">
    <source>
        <dbReference type="Proteomes" id="UP000663828"/>
    </source>
</evidence>
<keyword evidence="8 11" id="KW-1133">Transmembrane helix</keyword>
<dbReference type="AlphaFoldDB" id="A0A816C8K9"/>
<evidence type="ECO:0000259" key="12">
    <source>
        <dbReference type="Pfam" id="PF16822"/>
    </source>
</evidence>
<feature type="domain" description="AlgX/AlgJ SGNH hydrolase-like" evidence="12">
    <location>
        <begin position="456"/>
        <end position="669"/>
    </location>
</feature>
<proteinExistence type="inferred from homology"/>
<dbReference type="PANTHER" id="PTHR13285">
    <property type="entry name" value="ACYLTRANSFERASE"/>
    <property type="match status" value="1"/>
</dbReference>
<evidence type="ECO:0000256" key="3">
    <source>
        <dbReference type="ARBA" id="ARBA00022475"/>
    </source>
</evidence>
<evidence type="ECO:0000256" key="10">
    <source>
        <dbReference type="ARBA" id="ARBA00038268"/>
    </source>
</evidence>
<dbReference type="Pfam" id="PF16822">
    <property type="entry name" value="ALGX"/>
    <property type="match status" value="1"/>
</dbReference>
<evidence type="ECO:0000256" key="6">
    <source>
        <dbReference type="ARBA" id="ARBA00022729"/>
    </source>
</evidence>
<dbReference type="InterPro" id="IPR028362">
    <property type="entry name" value="AlgI"/>
</dbReference>
<keyword evidence="5 11" id="KW-0812">Transmembrane</keyword>
<evidence type="ECO:0000256" key="9">
    <source>
        <dbReference type="ARBA" id="ARBA00023136"/>
    </source>
</evidence>
<comment type="caution">
    <text evidence="14">The sequence shown here is derived from an EMBL/GenBank/DDBJ whole genome shotgun (WGS) entry which is preliminary data.</text>
</comment>
<accession>A0A816C8K9</accession>
<dbReference type="GO" id="GO:0005886">
    <property type="term" value="C:plasma membrane"/>
    <property type="evidence" value="ECO:0007669"/>
    <property type="project" value="UniProtKB-SubCell"/>
</dbReference>
<comment type="subcellular location">
    <subcellularLocation>
        <location evidence="2">Cell membrane</location>
        <topology evidence="2">Multi-pass membrane protein</topology>
    </subcellularLocation>
    <subcellularLocation>
        <location evidence="1">Periplasm</location>
    </subcellularLocation>
</comment>
<dbReference type="InterPro" id="IPR051085">
    <property type="entry name" value="MB_O-acyltransferase"/>
</dbReference>
<dbReference type="InterPro" id="IPR031811">
    <property type="entry name" value="ALGX/ALGJ_SGNH-like"/>
</dbReference>
<evidence type="ECO:0000256" key="7">
    <source>
        <dbReference type="ARBA" id="ARBA00022764"/>
    </source>
</evidence>
<evidence type="ECO:0000256" key="4">
    <source>
        <dbReference type="ARBA" id="ARBA00022679"/>
    </source>
</evidence>
<dbReference type="EMBL" id="CAJNOR010007492">
    <property type="protein sequence ID" value="CAF1618212.1"/>
    <property type="molecule type" value="Genomic_DNA"/>
</dbReference>
<reference evidence="14" key="1">
    <citation type="submission" date="2021-02" db="EMBL/GenBank/DDBJ databases">
        <authorList>
            <person name="Nowell W R."/>
        </authorList>
    </citation>
    <scope>NUCLEOTIDE SEQUENCE</scope>
</reference>
<dbReference type="InterPro" id="IPR004299">
    <property type="entry name" value="MBOAT_fam"/>
</dbReference>
<evidence type="ECO:0000256" key="11">
    <source>
        <dbReference type="SAM" id="Phobius"/>
    </source>
</evidence>
<feature type="transmembrane region" description="Helical" evidence="11">
    <location>
        <begin position="266"/>
        <end position="296"/>
    </location>
</feature>
<feature type="transmembrane region" description="Helical" evidence="11">
    <location>
        <begin position="316"/>
        <end position="345"/>
    </location>
</feature>
<name>A0A816C8K9_ADIRI</name>
<dbReference type="GO" id="GO:0016746">
    <property type="term" value="F:acyltransferase activity"/>
    <property type="evidence" value="ECO:0007669"/>
    <property type="project" value="InterPro"/>
</dbReference>
<dbReference type="Pfam" id="PF03062">
    <property type="entry name" value="MBOAT"/>
    <property type="match status" value="1"/>
</dbReference>
<dbReference type="InterPro" id="IPR024194">
    <property type="entry name" value="Ac/AlaTfrase_AlgI/DltB"/>
</dbReference>
<dbReference type="Proteomes" id="UP000663828">
    <property type="component" value="Unassembled WGS sequence"/>
</dbReference>
<keyword evidence="6" id="KW-0732">Signal</keyword>
<organism evidence="14 15">
    <name type="scientific">Adineta ricciae</name>
    <name type="common">Rotifer</name>
    <dbReference type="NCBI Taxonomy" id="249248"/>
    <lineage>
        <taxon>Eukaryota</taxon>
        <taxon>Metazoa</taxon>
        <taxon>Spiralia</taxon>
        <taxon>Gnathifera</taxon>
        <taxon>Rotifera</taxon>
        <taxon>Eurotatoria</taxon>
        <taxon>Bdelloidea</taxon>
        <taxon>Adinetida</taxon>
        <taxon>Adinetidae</taxon>
        <taxon>Adineta</taxon>
    </lineage>
</organism>
<feature type="transmembrane region" description="Helical" evidence="11">
    <location>
        <begin position="29"/>
        <end position="52"/>
    </location>
</feature>
<dbReference type="EMBL" id="CAJNOJ010000602">
    <property type="protein sequence ID" value="CAF1494332.1"/>
    <property type="molecule type" value="Genomic_DNA"/>
</dbReference>
<comment type="similarity">
    <text evidence="10">Belongs to the membrane-bound acyltransferase family. HHAT subfamily.</text>
</comment>
<gene>
    <name evidence="13" type="ORF">EDS130_LOCUS42217</name>
    <name evidence="14" type="ORF">XAT740_LOCUS49863</name>
</gene>
<keyword evidence="4" id="KW-0808">Transferase</keyword>
<feature type="transmembrane region" description="Helical" evidence="11">
    <location>
        <begin position="72"/>
        <end position="90"/>
    </location>
</feature>